<dbReference type="EMBL" id="JAWDIO010000002">
    <property type="protein sequence ID" value="MDU0355766.1"/>
    <property type="molecule type" value="Genomic_DNA"/>
</dbReference>
<organism evidence="2 3">
    <name type="scientific">Paraglaciecola aquimarina</name>
    <dbReference type="NCBI Taxonomy" id="1235557"/>
    <lineage>
        <taxon>Bacteria</taxon>
        <taxon>Pseudomonadati</taxon>
        <taxon>Pseudomonadota</taxon>
        <taxon>Gammaproteobacteria</taxon>
        <taxon>Alteromonadales</taxon>
        <taxon>Alteromonadaceae</taxon>
        <taxon>Paraglaciecola</taxon>
    </lineage>
</organism>
<reference evidence="2 3" key="1">
    <citation type="submission" date="2023-10" db="EMBL/GenBank/DDBJ databases">
        <title>Glaciecola aquimarina strain GGW-M5 nov., isolated from a coastal seawater.</title>
        <authorList>
            <person name="Bayburt H."/>
            <person name="Kim J.M."/>
            <person name="Choi B.J."/>
            <person name="Jeon C.O."/>
        </authorList>
    </citation>
    <scope>NUCLEOTIDE SEQUENCE [LARGE SCALE GENOMIC DNA]</scope>
    <source>
        <strain evidence="2 3">KCTC 32108</strain>
    </source>
</reference>
<evidence type="ECO:0000313" key="3">
    <source>
        <dbReference type="Proteomes" id="UP001247805"/>
    </source>
</evidence>
<dbReference type="InterPro" id="IPR025375">
    <property type="entry name" value="DUF4365"/>
</dbReference>
<accession>A0ABU3T0I0</accession>
<protein>
    <submittedName>
        <fullName evidence="2">DUF4365 domain-containing protein</fullName>
    </submittedName>
</protein>
<dbReference type="Pfam" id="PF14280">
    <property type="entry name" value="DUF4365"/>
    <property type="match status" value="1"/>
</dbReference>
<evidence type="ECO:0000259" key="1">
    <source>
        <dbReference type="Pfam" id="PF14280"/>
    </source>
</evidence>
<evidence type="ECO:0000313" key="2">
    <source>
        <dbReference type="EMBL" id="MDU0355766.1"/>
    </source>
</evidence>
<comment type="caution">
    <text evidence="2">The sequence shown here is derived from an EMBL/GenBank/DDBJ whole genome shotgun (WGS) entry which is preliminary data.</text>
</comment>
<dbReference type="RefSeq" id="WP_316027288.1">
    <property type="nucleotide sequence ID" value="NZ_JAWDIO010000002.1"/>
</dbReference>
<dbReference type="Proteomes" id="UP001247805">
    <property type="component" value="Unassembled WGS sequence"/>
</dbReference>
<proteinExistence type="predicted"/>
<sequence length="242" mass="27954">MANLPKEELSQEIGKLAARSLATKLPRTWSETPLSGDTDFGLDYMIQLKTQKNEVSFSFYLQLKGTTSPKYNDDRSFISHSFKTSTLEFYMRQEQLVMVALVDLRDNEESLWKCPVYYTWLDDEWFDEHSSKLTKQDSISVKIPTVQLLETSLNVFDFLSNRITEKFAVAKLKKGLKTNTKPVAQSLEMIAEAIVEKPILFKSIEEKQDVPWLHNPEGTYANELKGVLKVYLQINLNWRIVS</sequence>
<feature type="domain" description="DUF4365" evidence="1">
    <location>
        <begin position="26"/>
        <end position="150"/>
    </location>
</feature>
<gene>
    <name evidence="2" type="ORF">RS130_19440</name>
</gene>
<name>A0ABU3T0I0_9ALTE</name>
<keyword evidence="3" id="KW-1185">Reference proteome</keyword>